<dbReference type="Gene3D" id="1.25.10.10">
    <property type="entry name" value="Leucine-rich Repeat Variant"/>
    <property type="match status" value="1"/>
</dbReference>
<evidence type="ECO:0000313" key="2">
    <source>
        <dbReference type="Proteomes" id="UP000479710"/>
    </source>
</evidence>
<name>A0A6G1ENN3_9ORYZ</name>
<dbReference type="GO" id="GO:0005829">
    <property type="term" value="C:cytosol"/>
    <property type="evidence" value="ECO:0007669"/>
    <property type="project" value="TreeGrafter"/>
</dbReference>
<evidence type="ECO:0000313" key="1">
    <source>
        <dbReference type="EMBL" id="KAF0926232.1"/>
    </source>
</evidence>
<dbReference type="GO" id="GO:0043248">
    <property type="term" value="P:proteasome assembly"/>
    <property type="evidence" value="ECO:0007669"/>
    <property type="project" value="InterPro"/>
</dbReference>
<dbReference type="InterPro" id="IPR011989">
    <property type="entry name" value="ARM-like"/>
</dbReference>
<dbReference type="EMBL" id="SPHZ02000003">
    <property type="protein sequence ID" value="KAF0926232.1"/>
    <property type="molecule type" value="Genomic_DNA"/>
</dbReference>
<protein>
    <submittedName>
        <fullName evidence="1">Uncharacterized protein</fullName>
    </submittedName>
</protein>
<dbReference type="AlphaFoldDB" id="A0A6G1ENN3"/>
<dbReference type="OrthoDB" id="10250600at2759"/>
<dbReference type="InterPro" id="IPR019538">
    <property type="entry name" value="PSMD5"/>
</dbReference>
<dbReference type="Pfam" id="PF10508">
    <property type="entry name" value="Proteasom_PSMB"/>
    <property type="match status" value="1"/>
</dbReference>
<accession>A0A6G1ENN3</accession>
<sequence length="599" mass="65108">MKWAQPNRVVFLPLLKICALEDNRTAQDALGFGYAQPAWGPRRASDRHAAGARGEHAADLLGITIGGVPEQSGAACVTDCSSSSRSPHPQLGFCPNHEEQQMEAPAPAMEPGELEAMLRAAADFASYPGNAPHPPSSLIRLWANHVCVALAPSGVTPLGGHQEMGFWFRVPLVVDALQSEADVPGMDETVAACLDKVFSSRYGASFLPNYGAFIQAGLLTNSKNIRQLACKAVIHLLDKAGDSAVAVDTFVQHNLYPLLINCLTEGDEEISAISLDCIKRLAEIPKGIEIIFPPNGQGAVQLDKVAAQSSSMARIRILSLIAKLFAVSTYTATAIFDSNLLRLFEDEIKDRKDMLKTLSALEVLYELVEHPHSNIFLLKTNLLQLIIDVINDSLADSIVRSRATLISGRLLSSADAFTTIDKKCVSNLLLAIDKILKIEESQNTDETESALEALGLIGTTSVGARLLLTDSSNIARLVVEASFDRQGRGKQLAALHAFGSICGVDRQEDQLKLDKQAEEHLKRLVYATARNSPKLTPSAHLLSVLQQDPDIRIAVWKHGMIVVWQSARHYHHRIFFMNQAFLNSLGSEVLTTKETSCGS</sequence>
<keyword evidence="2" id="KW-1185">Reference proteome</keyword>
<proteinExistence type="predicted"/>
<dbReference type="Proteomes" id="UP000479710">
    <property type="component" value="Unassembled WGS sequence"/>
</dbReference>
<dbReference type="SUPFAM" id="SSF48371">
    <property type="entry name" value="ARM repeat"/>
    <property type="match status" value="1"/>
</dbReference>
<dbReference type="PANTHER" id="PTHR13554">
    <property type="entry name" value="26S PROTEASOME NON-ATPASE REGULATORY SUBUNIT 5-RELATED"/>
    <property type="match status" value="1"/>
</dbReference>
<dbReference type="InterPro" id="IPR016024">
    <property type="entry name" value="ARM-type_fold"/>
</dbReference>
<dbReference type="PANTHER" id="PTHR13554:SF10">
    <property type="entry name" value="26S PROTEASOME NON-ATPASE REGULATORY SUBUNIT 5"/>
    <property type="match status" value="1"/>
</dbReference>
<gene>
    <name evidence="1" type="ORF">E2562_022061</name>
</gene>
<comment type="caution">
    <text evidence="1">The sequence shown here is derived from an EMBL/GenBank/DDBJ whole genome shotgun (WGS) entry which is preliminary data.</text>
</comment>
<reference evidence="1 2" key="1">
    <citation type="submission" date="2019-11" db="EMBL/GenBank/DDBJ databases">
        <title>Whole genome sequence of Oryza granulata.</title>
        <authorList>
            <person name="Li W."/>
        </authorList>
    </citation>
    <scope>NUCLEOTIDE SEQUENCE [LARGE SCALE GENOMIC DNA]</scope>
    <source>
        <strain evidence="2">cv. Menghai</strain>
        <tissue evidence="1">Leaf</tissue>
    </source>
</reference>
<organism evidence="1 2">
    <name type="scientific">Oryza meyeriana var. granulata</name>
    <dbReference type="NCBI Taxonomy" id="110450"/>
    <lineage>
        <taxon>Eukaryota</taxon>
        <taxon>Viridiplantae</taxon>
        <taxon>Streptophyta</taxon>
        <taxon>Embryophyta</taxon>
        <taxon>Tracheophyta</taxon>
        <taxon>Spermatophyta</taxon>
        <taxon>Magnoliopsida</taxon>
        <taxon>Liliopsida</taxon>
        <taxon>Poales</taxon>
        <taxon>Poaceae</taxon>
        <taxon>BOP clade</taxon>
        <taxon>Oryzoideae</taxon>
        <taxon>Oryzeae</taxon>
        <taxon>Oryzinae</taxon>
        <taxon>Oryza</taxon>
        <taxon>Oryza meyeriana</taxon>
    </lineage>
</organism>